<feature type="chain" id="PRO_5019289733" evidence="1">
    <location>
        <begin position="22"/>
        <end position="336"/>
    </location>
</feature>
<reference evidence="2 3" key="1">
    <citation type="submission" date="2018-08" db="EMBL/GenBank/DDBJ databases">
        <title>A genome reference for cultivated species of the human gut microbiota.</title>
        <authorList>
            <person name="Zou Y."/>
            <person name="Xue W."/>
            <person name="Luo G."/>
        </authorList>
    </citation>
    <scope>NUCLEOTIDE SEQUENCE [LARGE SCALE GENOMIC DNA]</scope>
    <source>
        <strain evidence="2 3">AM31-10</strain>
    </source>
</reference>
<dbReference type="RefSeq" id="WP_118165253.1">
    <property type="nucleotide sequence ID" value="NZ_QSJG01000020.1"/>
</dbReference>
<name>A0A414FSS1_9BACT</name>
<dbReference type="PROSITE" id="PS51257">
    <property type="entry name" value="PROKAR_LIPOPROTEIN"/>
    <property type="match status" value="1"/>
</dbReference>
<keyword evidence="1" id="KW-0732">Signal</keyword>
<protein>
    <submittedName>
        <fullName evidence="2">DUF4859 domain-containing protein</fullName>
    </submittedName>
</protein>
<dbReference type="Proteomes" id="UP000284361">
    <property type="component" value="Unassembled WGS sequence"/>
</dbReference>
<evidence type="ECO:0000313" key="3">
    <source>
        <dbReference type="Proteomes" id="UP000284361"/>
    </source>
</evidence>
<dbReference type="AlphaFoldDB" id="A0A414FSS1"/>
<proteinExistence type="predicted"/>
<gene>
    <name evidence="2" type="ORF">DW789_10145</name>
</gene>
<feature type="signal peptide" evidence="1">
    <location>
        <begin position="1"/>
        <end position="21"/>
    </location>
</feature>
<dbReference type="EMBL" id="QSJG01000020">
    <property type="protein sequence ID" value="RHD53758.1"/>
    <property type="molecule type" value="Genomic_DNA"/>
</dbReference>
<sequence length="336" mass="36726">MKKNILSIFCCLSLLTLASCSDDYNDASTKHVYGGNEDPYLKVDEDAQITWTKTFKINIASSATQTVVNLEGYAEQFETQLGMSVDGVLSGLEDGSVVFYPINASRNKWTKTAYTKDDSGWYFNSANQPCAADDADRKATVTLDKTAKSLIAAVTPEAGGGTSLQLNVGFAKNGPDFDDYVRFTFNLSVDDPTYIYMDYTFSYDGAYTIELPEDYASNIEDVFGMSFSEFNDALDAGEIQFALADPATQKWINKGTPATTYYTNLAGQVTQADADDFAISAAYEMNSNGVESLIFKYNNTLAEGTTGQICVGFVDKNDEGKAMKFMISYYIGALGK</sequence>
<comment type="caution">
    <text evidence="2">The sequence shown here is derived from an EMBL/GenBank/DDBJ whole genome shotgun (WGS) entry which is preliminary data.</text>
</comment>
<accession>A0A414FSS1</accession>
<evidence type="ECO:0000313" key="2">
    <source>
        <dbReference type="EMBL" id="RHD53758.1"/>
    </source>
</evidence>
<evidence type="ECO:0000256" key="1">
    <source>
        <dbReference type="SAM" id="SignalP"/>
    </source>
</evidence>
<organism evidence="2 3">
    <name type="scientific">Phocaeicola plebeius</name>
    <dbReference type="NCBI Taxonomy" id="310297"/>
    <lineage>
        <taxon>Bacteria</taxon>
        <taxon>Pseudomonadati</taxon>
        <taxon>Bacteroidota</taxon>
        <taxon>Bacteroidia</taxon>
        <taxon>Bacteroidales</taxon>
        <taxon>Bacteroidaceae</taxon>
        <taxon>Phocaeicola</taxon>
    </lineage>
</organism>